<dbReference type="eggNOG" id="COG0612">
    <property type="taxonomic scope" value="Bacteria"/>
</dbReference>
<proteinExistence type="inferred from homology"/>
<dbReference type="RefSeq" id="WP_018083198.1">
    <property type="nucleotide sequence ID" value="NZ_AQWM01000025.1"/>
</dbReference>
<comment type="cofactor">
    <cofactor evidence="1">
        <name>Zn(2+)</name>
        <dbReference type="ChEBI" id="CHEBI:29105"/>
    </cofactor>
</comment>
<keyword evidence="7" id="KW-0482">Metalloprotease</keyword>
<keyword evidence="4" id="KW-0479">Metal-binding</keyword>
<evidence type="ECO:0000256" key="6">
    <source>
        <dbReference type="ARBA" id="ARBA00022833"/>
    </source>
</evidence>
<evidence type="ECO:0000259" key="11">
    <source>
        <dbReference type="Pfam" id="PF05193"/>
    </source>
</evidence>
<dbReference type="Proteomes" id="UP000017837">
    <property type="component" value="Unassembled WGS sequence"/>
</dbReference>
<dbReference type="PATRIC" id="fig|1121022.4.peg.4473"/>
<dbReference type="PROSITE" id="PS00143">
    <property type="entry name" value="INSULINASE"/>
    <property type="match status" value="1"/>
</dbReference>
<feature type="domain" description="Peptidase M16 C-terminal" evidence="11">
    <location>
        <begin position="714"/>
        <end position="891"/>
    </location>
</feature>
<evidence type="ECO:0008006" key="14">
    <source>
        <dbReference type="Google" id="ProtNLM"/>
    </source>
</evidence>
<evidence type="ECO:0000256" key="2">
    <source>
        <dbReference type="ARBA" id="ARBA00007261"/>
    </source>
</evidence>
<evidence type="ECO:0000256" key="9">
    <source>
        <dbReference type="SAM" id="SignalP"/>
    </source>
</evidence>
<keyword evidence="5" id="KW-0378">Hydrolase</keyword>
<dbReference type="PANTHER" id="PTHR43690">
    <property type="entry name" value="NARDILYSIN"/>
    <property type="match status" value="1"/>
</dbReference>
<keyword evidence="9" id="KW-0732">Signal</keyword>
<reference evidence="12 13" key="1">
    <citation type="journal article" date="2014" name="Nature">
        <title>Sequential evolution of bacterial morphology by co-option of a developmental regulator.</title>
        <authorList>
            <person name="Jiang C."/>
            <person name="Brown P.J."/>
            <person name="Ducret A."/>
            <person name="Brun Y.V."/>
        </authorList>
    </citation>
    <scope>NUCLEOTIDE SEQUENCE [LARGE SCALE GENOMIC DNA]</scope>
    <source>
        <strain evidence="12 13">DSM 16100</strain>
    </source>
</reference>
<protein>
    <recommendedName>
        <fullName evidence="14">Peptidase M16</fullName>
    </recommendedName>
</protein>
<dbReference type="Pfam" id="PF05193">
    <property type="entry name" value="Peptidase_M16_C"/>
    <property type="match status" value="2"/>
</dbReference>
<dbReference type="Pfam" id="PF00675">
    <property type="entry name" value="Peptidase_M16"/>
    <property type="match status" value="1"/>
</dbReference>
<evidence type="ECO:0000256" key="3">
    <source>
        <dbReference type="ARBA" id="ARBA00022670"/>
    </source>
</evidence>
<dbReference type="GO" id="GO:0006508">
    <property type="term" value="P:proteolysis"/>
    <property type="evidence" value="ECO:0007669"/>
    <property type="project" value="UniProtKB-KW"/>
</dbReference>
<dbReference type="InterPro" id="IPR001431">
    <property type="entry name" value="Pept_M16_Zn_BS"/>
</dbReference>
<evidence type="ECO:0000259" key="10">
    <source>
        <dbReference type="Pfam" id="PF00675"/>
    </source>
</evidence>
<dbReference type="InterPro" id="IPR007863">
    <property type="entry name" value="Peptidase_M16_C"/>
</dbReference>
<feature type="domain" description="Peptidase M16 N-terminal" evidence="10">
    <location>
        <begin position="75"/>
        <end position="203"/>
    </location>
</feature>
<dbReference type="GO" id="GO:0046872">
    <property type="term" value="F:metal ion binding"/>
    <property type="evidence" value="ECO:0007669"/>
    <property type="project" value="UniProtKB-KW"/>
</dbReference>
<feature type="signal peptide" evidence="9">
    <location>
        <begin position="1"/>
        <end position="28"/>
    </location>
</feature>
<evidence type="ECO:0000256" key="1">
    <source>
        <dbReference type="ARBA" id="ARBA00001947"/>
    </source>
</evidence>
<dbReference type="EMBL" id="AWGB01000087">
    <property type="protein sequence ID" value="ESQ81543.1"/>
    <property type="molecule type" value="Genomic_DNA"/>
</dbReference>
<dbReference type="GO" id="GO:0004222">
    <property type="term" value="F:metalloendopeptidase activity"/>
    <property type="evidence" value="ECO:0007669"/>
    <property type="project" value="InterPro"/>
</dbReference>
<dbReference type="InterPro" id="IPR011249">
    <property type="entry name" value="Metalloenz_LuxS/M16"/>
</dbReference>
<dbReference type="AlphaFoldDB" id="V4QQS4"/>
<comment type="similarity">
    <text evidence="2 8">Belongs to the peptidase M16 family.</text>
</comment>
<dbReference type="InterPro" id="IPR011765">
    <property type="entry name" value="Pept_M16_N"/>
</dbReference>
<dbReference type="SUPFAM" id="SSF63411">
    <property type="entry name" value="LuxS/MPP-like metallohydrolase"/>
    <property type="match status" value="3"/>
</dbReference>
<name>V4QQS4_9CAUL</name>
<evidence type="ECO:0000313" key="13">
    <source>
        <dbReference type="Proteomes" id="UP000017837"/>
    </source>
</evidence>
<dbReference type="STRING" id="1121022.GCA_000376105_03523"/>
<dbReference type="Gene3D" id="3.30.830.10">
    <property type="entry name" value="Metalloenzyme, LuxS/M16 peptidase-like"/>
    <property type="match status" value="4"/>
</dbReference>
<feature type="domain" description="Peptidase M16 C-terminal" evidence="11">
    <location>
        <begin position="236"/>
        <end position="412"/>
    </location>
</feature>
<evidence type="ECO:0000313" key="12">
    <source>
        <dbReference type="EMBL" id="ESQ81543.1"/>
    </source>
</evidence>
<evidence type="ECO:0000256" key="5">
    <source>
        <dbReference type="ARBA" id="ARBA00022801"/>
    </source>
</evidence>
<keyword evidence="13" id="KW-1185">Reference proteome</keyword>
<keyword evidence="6" id="KW-0862">Zinc</keyword>
<dbReference type="PANTHER" id="PTHR43690:SF17">
    <property type="entry name" value="PROTEIN YHJJ"/>
    <property type="match status" value="1"/>
</dbReference>
<dbReference type="InterPro" id="IPR050626">
    <property type="entry name" value="Peptidase_M16"/>
</dbReference>
<sequence>MLMKKTLLTAFAVAALNTTALTPISAYAETPTVSAPAIGMAIDISKGLDFAQNHSDIKADPAVRFGKLPNGMTYIILKNATPPGTASIRLRFNGGSLMEDDSQQGLAHFLEHMAFNGSKNVAEGDMVKILERHGLSFGADTNAHTGFSETVYELDLPKVAEDDLDTGLFLMRETAGNLSLDDGAIDRERGVILGEERASDSPGRHAYMKWATAAFGNQKYAVRLPIGLTDIISNAKRDRFVDYYNHFYRPEQATLVVVGDFDPDAMEAKIKTKFADWQKPAAPIRVTDFGAYKPKGVISEVYTEKGLRTELSLTWAAPLTETYQTYASANVDFLNGIRTQILNERLERQAKLPDTPFASATIAHDDIDHTAKVTQLSITPKPGREKDAFIAAYTTVRQYAEFGADQAELDRTLSDIETYFKQALQGAKTRNSRDLSEALVSSVADGDVFTSPQQDWDYFVAMKPKVTLATLNDGIKPLFAGDGPLLWHEGPTLGDFDKQSLLDTYKQVQAAQMTASEARANKPWPYTSFGTPGKVIKREDIKDLGITQLTYANGVRATIKTTDFKTDEIGITVRFAGGLSSLSPASKPPVFAASVSDLQEGGLGKLTASELKDSLTGKIYGVGLGLGEDATTLSGGTTKADFATQMEVLMAFTTDAAYSSDAFERLKAFIPDYYNSLNSTPGGVFQMKGSAVLRDNDPRYTMPSQADFLATKNEQVKALVDRQLKTGPIEITIVGDISETDAEAEIAKTFATLAQRADKPVIPADGLTLHFPTQNLKQVFEHQGRADQDLSYVAWPSADFTSDTQRARALTVLAEVMSLRLTDIVREKKGLSYSPYASNYYSQTFPGFGYLSAVAQVKPEDDQAFYDTLSEIVTELKTKPISDDELLRAQKPLLDRMDTDLKTNTYWAGALPGSTTDARKLDYIRNRREQYQAVTAADIQRLAAQYLDMSKAVRIQIKPAVTAEAAAAK</sequence>
<organism evidence="12 13">
    <name type="scientific">Asticcacaulis benevestitus DSM 16100 = ATCC BAA-896</name>
    <dbReference type="NCBI Taxonomy" id="1121022"/>
    <lineage>
        <taxon>Bacteria</taxon>
        <taxon>Pseudomonadati</taxon>
        <taxon>Pseudomonadota</taxon>
        <taxon>Alphaproteobacteria</taxon>
        <taxon>Caulobacterales</taxon>
        <taxon>Caulobacteraceae</taxon>
        <taxon>Asticcacaulis</taxon>
    </lineage>
</organism>
<gene>
    <name evidence="12" type="ORF">ABENE_21845</name>
</gene>
<keyword evidence="3" id="KW-0645">Protease</keyword>
<evidence type="ECO:0000256" key="7">
    <source>
        <dbReference type="ARBA" id="ARBA00023049"/>
    </source>
</evidence>
<evidence type="ECO:0000256" key="4">
    <source>
        <dbReference type="ARBA" id="ARBA00022723"/>
    </source>
</evidence>
<evidence type="ECO:0000256" key="8">
    <source>
        <dbReference type="RuleBase" id="RU004447"/>
    </source>
</evidence>
<accession>V4QQS4</accession>
<comment type="caution">
    <text evidence="12">The sequence shown here is derived from an EMBL/GenBank/DDBJ whole genome shotgun (WGS) entry which is preliminary data.</text>
</comment>
<feature type="chain" id="PRO_5004726147" description="Peptidase M16" evidence="9">
    <location>
        <begin position="29"/>
        <end position="969"/>
    </location>
</feature>